<evidence type="ECO:0000313" key="3">
    <source>
        <dbReference type="Proteomes" id="UP000785679"/>
    </source>
</evidence>
<name>A0A8J8SUV3_HALGN</name>
<dbReference type="OrthoDB" id="414698at2759"/>
<sequence>MAYFPLWIWLSTILTDKYILPKIMTEIKQKVLCFHGFGTNSNILSYQLRQFKKEFTSLEFITMNGSIPVDRNVILSQYIRQQWMRMQ</sequence>
<keyword evidence="3" id="KW-1185">Reference proteome</keyword>
<dbReference type="InterPro" id="IPR029058">
    <property type="entry name" value="AB_hydrolase_fold"/>
</dbReference>
<protein>
    <recommendedName>
        <fullName evidence="1">Serine hydrolase domain-containing protein</fullName>
    </recommendedName>
</protein>
<accession>A0A8J8SUV3</accession>
<reference evidence="2" key="1">
    <citation type="submission" date="2019-06" db="EMBL/GenBank/DDBJ databases">
        <authorList>
            <person name="Zheng W."/>
        </authorList>
    </citation>
    <scope>NUCLEOTIDE SEQUENCE</scope>
    <source>
        <strain evidence="2">QDHG01</strain>
    </source>
</reference>
<dbReference type="Pfam" id="PF03959">
    <property type="entry name" value="FSH1"/>
    <property type="match status" value="1"/>
</dbReference>
<proteinExistence type="predicted"/>
<evidence type="ECO:0000259" key="1">
    <source>
        <dbReference type="Pfam" id="PF03959"/>
    </source>
</evidence>
<evidence type="ECO:0000313" key="2">
    <source>
        <dbReference type="EMBL" id="TNV71509.1"/>
    </source>
</evidence>
<dbReference type="EMBL" id="RRYP01029767">
    <property type="protein sequence ID" value="TNV71509.1"/>
    <property type="molecule type" value="Genomic_DNA"/>
</dbReference>
<dbReference type="Proteomes" id="UP000785679">
    <property type="component" value="Unassembled WGS sequence"/>
</dbReference>
<gene>
    <name evidence="2" type="ORF">FGO68_gene15848</name>
</gene>
<dbReference type="AlphaFoldDB" id="A0A8J8SUV3"/>
<dbReference type="Gene3D" id="3.40.50.1820">
    <property type="entry name" value="alpha/beta hydrolase"/>
    <property type="match status" value="1"/>
</dbReference>
<dbReference type="InterPro" id="IPR005645">
    <property type="entry name" value="FSH-like_dom"/>
</dbReference>
<feature type="domain" description="Serine hydrolase" evidence="1">
    <location>
        <begin position="27"/>
        <end position="78"/>
    </location>
</feature>
<comment type="caution">
    <text evidence="2">The sequence shown here is derived from an EMBL/GenBank/DDBJ whole genome shotgun (WGS) entry which is preliminary data.</text>
</comment>
<organism evidence="2 3">
    <name type="scientific">Halteria grandinella</name>
    <dbReference type="NCBI Taxonomy" id="5974"/>
    <lineage>
        <taxon>Eukaryota</taxon>
        <taxon>Sar</taxon>
        <taxon>Alveolata</taxon>
        <taxon>Ciliophora</taxon>
        <taxon>Intramacronucleata</taxon>
        <taxon>Spirotrichea</taxon>
        <taxon>Stichotrichia</taxon>
        <taxon>Sporadotrichida</taxon>
        <taxon>Halteriidae</taxon>
        <taxon>Halteria</taxon>
    </lineage>
</organism>